<organism evidence="1 2">
    <name type="scientific">Allorhodopirellula heiligendammensis</name>
    <dbReference type="NCBI Taxonomy" id="2714739"/>
    <lineage>
        <taxon>Bacteria</taxon>
        <taxon>Pseudomonadati</taxon>
        <taxon>Planctomycetota</taxon>
        <taxon>Planctomycetia</taxon>
        <taxon>Pirellulales</taxon>
        <taxon>Pirellulaceae</taxon>
        <taxon>Allorhodopirellula</taxon>
    </lineage>
</organism>
<proteinExistence type="predicted"/>
<evidence type="ECO:0000313" key="1">
    <source>
        <dbReference type="EMBL" id="TWU19571.1"/>
    </source>
</evidence>
<dbReference type="EMBL" id="SJPU01000001">
    <property type="protein sequence ID" value="TWU19571.1"/>
    <property type="molecule type" value="Genomic_DNA"/>
</dbReference>
<comment type="caution">
    <text evidence="1">The sequence shown here is derived from an EMBL/GenBank/DDBJ whole genome shotgun (WGS) entry which is preliminary data.</text>
</comment>
<gene>
    <name evidence="1" type="ORF">Poly21_17450</name>
</gene>
<protein>
    <submittedName>
        <fullName evidence="1">Phage terminase, small subunit</fullName>
    </submittedName>
</protein>
<accession>A0A5C6C7U9</accession>
<dbReference type="AlphaFoldDB" id="A0A5C6C7U9"/>
<dbReference type="InterPro" id="IPR006448">
    <property type="entry name" value="Phage_term_ssu_P27"/>
</dbReference>
<dbReference type="Pfam" id="PF05119">
    <property type="entry name" value="Terminase_4"/>
    <property type="match status" value="1"/>
</dbReference>
<keyword evidence="2" id="KW-1185">Reference proteome</keyword>
<name>A0A5C6C7U9_9BACT</name>
<reference evidence="1 2" key="1">
    <citation type="journal article" date="2020" name="Antonie Van Leeuwenhoek">
        <title>Rhodopirellula heiligendammensis sp. nov., Rhodopirellula pilleata sp. nov., and Rhodopirellula solitaria sp. nov. isolated from natural or artificial marine surfaces in Northern Germany and California, USA, and emended description of the genus Rhodopirellula.</title>
        <authorList>
            <person name="Kallscheuer N."/>
            <person name="Wiegand S."/>
            <person name="Jogler M."/>
            <person name="Boedeker C."/>
            <person name="Peeters S.H."/>
            <person name="Rast P."/>
            <person name="Heuer A."/>
            <person name="Jetten M.S.M."/>
            <person name="Rohde M."/>
            <person name="Jogler C."/>
        </authorList>
    </citation>
    <scope>NUCLEOTIDE SEQUENCE [LARGE SCALE GENOMIC DNA]</scope>
    <source>
        <strain evidence="1 2">Poly21</strain>
    </source>
</reference>
<dbReference type="Proteomes" id="UP000319908">
    <property type="component" value="Unassembled WGS sequence"/>
</dbReference>
<dbReference type="OrthoDB" id="301781at2"/>
<evidence type="ECO:0000313" key="2">
    <source>
        <dbReference type="Proteomes" id="UP000319908"/>
    </source>
</evidence>
<sequence length="97" mass="10948">MAEVEITTKNDAMAILKAANEDAPRERLIFYADCFCEYAEATENIERNGVIVANPRTGAPMQNPYLTVRERAMAKLKPMMRRINGDALWAKIDVLTD</sequence>